<dbReference type="Proteomes" id="UP001183607">
    <property type="component" value="Unassembled WGS sequence"/>
</dbReference>
<dbReference type="Pfam" id="PF08044">
    <property type="entry name" value="DUF1707"/>
    <property type="match status" value="1"/>
</dbReference>
<accession>A0ABD5EAA9</accession>
<dbReference type="InterPro" id="IPR012551">
    <property type="entry name" value="DUF1707_SHOCT-like"/>
</dbReference>
<dbReference type="RefSeq" id="WP_043254832.1">
    <property type="nucleotide sequence ID" value="NZ_JAVRER010000030.1"/>
</dbReference>
<gene>
    <name evidence="3" type="ORF">RM574_19040</name>
</gene>
<protein>
    <submittedName>
        <fullName evidence="3">DUF1707 domain-containing protein</fullName>
    </submittedName>
</protein>
<evidence type="ECO:0000259" key="2">
    <source>
        <dbReference type="Pfam" id="PF08044"/>
    </source>
</evidence>
<evidence type="ECO:0000313" key="4">
    <source>
        <dbReference type="Proteomes" id="UP001183607"/>
    </source>
</evidence>
<feature type="compositionally biased region" description="Basic and acidic residues" evidence="1">
    <location>
        <begin position="206"/>
        <end position="224"/>
    </location>
</feature>
<feature type="region of interest" description="Disordered" evidence="1">
    <location>
        <begin position="202"/>
        <end position="224"/>
    </location>
</feature>
<comment type="caution">
    <text evidence="3">The sequence shown here is derived from an EMBL/GenBank/DDBJ whole genome shotgun (WGS) entry which is preliminary data.</text>
</comment>
<dbReference type="AlphaFoldDB" id="A0ABD5EAA9"/>
<proteinExistence type="predicted"/>
<feature type="domain" description="DUF1707" evidence="2">
    <location>
        <begin position="15"/>
        <end position="67"/>
    </location>
</feature>
<dbReference type="PANTHER" id="PTHR40763:SF4">
    <property type="entry name" value="DUF1707 DOMAIN-CONTAINING PROTEIN"/>
    <property type="match status" value="1"/>
</dbReference>
<sequence>MAKAGADAPLARGELRASDADRERVAERLREAVAEGRLDMEEFDVRLGAAYAARTYGDLVPLTRDLPESTGGAAPAPAPVGGRGGRVGRVGVEATSRGAFALFGGFARRGRWAVGKVFTAFAMWGGGEIDLREADFEDRETVVRCFTIWGGISVVVPPELRVRVSGVGIMGGFGGDQLFDGPPDSPQVTVKGLALMGGVGVRRKERKGEKRRLKEERKRGELED</sequence>
<dbReference type="PANTHER" id="PTHR40763">
    <property type="entry name" value="MEMBRANE PROTEIN-RELATED"/>
    <property type="match status" value="1"/>
</dbReference>
<name>A0ABD5EAA9_9ACTN</name>
<organism evidence="3 4">
    <name type="scientific">Streptomyces evansiae</name>
    <dbReference type="NCBI Taxonomy" id="3075535"/>
    <lineage>
        <taxon>Bacteria</taxon>
        <taxon>Bacillati</taxon>
        <taxon>Actinomycetota</taxon>
        <taxon>Actinomycetes</taxon>
        <taxon>Kitasatosporales</taxon>
        <taxon>Streptomycetaceae</taxon>
        <taxon>Streptomyces</taxon>
    </lineage>
</organism>
<reference evidence="4" key="1">
    <citation type="submission" date="2023-07" db="EMBL/GenBank/DDBJ databases">
        <title>30 novel species of actinomycetes from the DSMZ collection.</title>
        <authorList>
            <person name="Nouioui I."/>
        </authorList>
    </citation>
    <scope>NUCLEOTIDE SEQUENCE [LARGE SCALE GENOMIC DNA]</scope>
    <source>
        <strain evidence="4">DSM 41982</strain>
    </source>
</reference>
<dbReference type="EMBL" id="JAVRER010000030">
    <property type="protein sequence ID" value="MDT0417583.1"/>
    <property type="molecule type" value="Genomic_DNA"/>
</dbReference>
<evidence type="ECO:0000313" key="3">
    <source>
        <dbReference type="EMBL" id="MDT0417583.1"/>
    </source>
</evidence>
<evidence type="ECO:0000256" key="1">
    <source>
        <dbReference type="SAM" id="MobiDB-lite"/>
    </source>
</evidence>